<protein>
    <submittedName>
        <fullName evidence="2">Uncharacterized protein</fullName>
    </submittedName>
</protein>
<dbReference type="EMBL" id="BQKM01000007">
    <property type="protein sequence ID" value="GJN53591.1"/>
    <property type="molecule type" value="Genomic_DNA"/>
</dbReference>
<gene>
    <name evidence="2" type="ORF">TUM18999_06340</name>
    <name evidence="3" type="ORF">TUM20286_33430</name>
</gene>
<keyword evidence="5" id="KW-1185">Reference proteome</keyword>
<dbReference type="Proteomes" id="UP000509383">
    <property type="component" value="Chromosome"/>
</dbReference>
<evidence type="ECO:0000313" key="4">
    <source>
        <dbReference type="Proteomes" id="UP000509383"/>
    </source>
</evidence>
<dbReference type="AlphaFoldDB" id="A0A6J4DY03"/>
<accession>A0A6J4DY03</accession>
<organism evidence="2 4">
    <name type="scientific">Pseudomonas tohonis</name>
    <dbReference type="NCBI Taxonomy" id="2725477"/>
    <lineage>
        <taxon>Bacteria</taxon>
        <taxon>Pseudomonadati</taxon>
        <taxon>Pseudomonadota</taxon>
        <taxon>Gammaproteobacteria</taxon>
        <taxon>Pseudomonadales</taxon>
        <taxon>Pseudomonadaceae</taxon>
        <taxon>Pseudomonas</taxon>
    </lineage>
</organism>
<name>A0A6J4DY03_9PSED</name>
<dbReference type="Proteomes" id="UP001054892">
    <property type="component" value="Unassembled WGS sequence"/>
</dbReference>
<dbReference type="KEGG" id="ptw:TUM18999_06340"/>
<evidence type="ECO:0000313" key="5">
    <source>
        <dbReference type="Proteomes" id="UP001054892"/>
    </source>
</evidence>
<sequence length="102" mass="10496">MKRLLNIPLLALICVAGLAQAENASPALGQITFVGSICKDLCDTPASTWLEHVGRRSGLSPIGRSEPSGRGHCAGLGETSSVSMTSIASRTGDAGIITVVYN</sequence>
<evidence type="ECO:0000256" key="1">
    <source>
        <dbReference type="SAM" id="SignalP"/>
    </source>
</evidence>
<keyword evidence="1" id="KW-0732">Signal</keyword>
<dbReference type="EMBL" id="AP023189">
    <property type="protein sequence ID" value="BCG22443.1"/>
    <property type="molecule type" value="Genomic_DNA"/>
</dbReference>
<feature type="signal peptide" evidence="1">
    <location>
        <begin position="1"/>
        <end position="21"/>
    </location>
</feature>
<proteinExistence type="predicted"/>
<reference evidence="2 4" key="1">
    <citation type="submission" date="2020-05" db="EMBL/GenBank/DDBJ databases">
        <title>Characterization of novel class B3 metallo-beta-lactamase from novel Pseudomonas species.</title>
        <authorList>
            <person name="Yamada K."/>
            <person name="Aoki K."/>
            <person name="Ishii Y."/>
        </authorList>
    </citation>
    <scope>NUCLEOTIDE SEQUENCE [LARGE SCALE GENOMIC DNA]</scope>
    <source>
        <strain evidence="2 4">TUM18999</strain>
        <strain evidence="3 5">TUM20286</strain>
    </source>
</reference>
<dbReference type="RefSeq" id="WP_173174896.1">
    <property type="nucleotide sequence ID" value="NZ_AP023189.1"/>
</dbReference>
<evidence type="ECO:0000313" key="3">
    <source>
        <dbReference type="EMBL" id="GJN53591.1"/>
    </source>
</evidence>
<feature type="chain" id="PRO_5026742865" evidence="1">
    <location>
        <begin position="22"/>
        <end position="102"/>
    </location>
</feature>
<evidence type="ECO:0000313" key="2">
    <source>
        <dbReference type="EMBL" id="BCG22443.1"/>
    </source>
</evidence>